<dbReference type="Pfam" id="PF14726">
    <property type="entry name" value="RTTN_N"/>
    <property type="match status" value="1"/>
</dbReference>
<dbReference type="PANTHER" id="PTHR31691:SF1">
    <property type="entry name" value="ROTATIN"/>
    <property type="match status" value="1"/>
</dbReference>
<dbReference type="PANTHER" id="PTHR31691">
    <property type="entry name" value="ROTATIN"/>
    <property type="match status" value="1"/>
</dbReference>
<organism evidence="2">
    <name type="scientific">Menopon gallinae</name>
    <name type="common">poultry shaft louse</name>
    <dbReference type="NCBI Taxonomy" id="328185"/>
    <lineage>
        <taxon>Eukaryota</taxon>
        <taxon>Metazoa</taxon>
        <taxon>Ecdysozoa</taxon>
        <taxon>Arthropoda</taxon>
        <taxon>Hexapoda</taxon>
        <taxon>Insecta</taxon>
        <taxon>Pterygota</taxon>
        <taxon>Neoptera</taxon>
        <taxon>Paraneoptera</taxon>
        <taxon>Psocodea</taxon>
        <taxon>Troctomorpha</taxon>
        <taxon>Phthiraptera</taxon>
        <taxon>Amblycera</taxon>
        <taxon>Menoponidae</taxon>
        <taxon>Menopon</taxon>
    </lineage>
</organism>
<gene>
    <name evidence="2" type="ORF">PYX00_005185</name>
</gene>
<dbReference type="GO" id="GO:0005813">
    <property type="term" value="C:centrosome"/>
    <property type="evidence" value="ECO:0007669"/>
    <property type="project" value="InterPro"/>
</dbReference>
<dbReference type="GO" id="GO:0032053">
    <property type="term" value="P:ciliary basal body organization"/>
    <property type="evidence" value="ECO:0007669"/>
    <property type="project" value="TreeGrafter"/>
</dbReference>
<dbReference type="GO" id="GO:0010457">
    <property type="term" value="P:centriole-centriole cohesion"/>
    <property type="evidence" value="ECO:0007669"/>
    <property type="project" value="TreeGrafter"/>
</dbReference>
<dbReference type="InterPro" id="IPR011989">
    <property type="entry name" value="ARM-like"/>
</dbReference>
<dbReference type="GO" id="GO:0007099">
    <property type="term" value="P:centriole replication"/>
    <property type="evidence" value="ECO:0007669"/>
    <property type="project" value="TreeGrafter"/>
</dbReference>
<proteinExistence type="predicted"/>
<dbReference type="InterPro" id="IPR016024">
    <property type="entry name" value="ARM-type_fold"/>
</dbReference>
<dbReference type="GO" id="GO:0005814">
    <property type="term" value="C:centriole"/>
    <property type="evidence" value="ECO:0007669"/>
    <property type="project" value="TreeGrafter"/>
</dbReference>
<name>A0AAW2HR08_9NEOP</name>
<evidence type="ECO:0000313" key="2">
    <source>
        <dbReference type="EMBL" id="KAL0272076.1"/>
    </source>
</evidence>
<sequence>MNKNLLSPIHIQKLGHPIEEIRLRALHSIWSKYNLELVDDLNLENTKLLLEKLTDWFSFDTHPHEEKVLKLIIKILKENNSEYFGKEINCREILSKVDYIKKHVEDKFFPLIEEILKCVNKIEEDQAKPGGTTDTSEKYSSHNILVNQDERSYQDNKLPVEEICTDADEKQKSSITVENGGDCYQSNKIEVPNNYCAIKIDCFPWQYLVSSDSLVLTSVYDELRYIDNANSILRACQCYNDILLKNFPTEVFLQRTLLVQTLFELVQLKDKCIFSSAINCLTATVKHLFNQFKFSLDISVIHFKSFHTLFNMLNNDGNNSETGEIQRLVDAQYLSDSDIEVEREDKLMELKSHQYSVSQFCFSVLYKSIPQLTSNRSVEEYNQIFELILETFNLLENNIKPMFWCLKHRMKDDLYKLFSLFYEPLKFHKQKQRITHSIIVHIVVKMLNTLKPTVEELQEVLPHCIQLELVECASDFIFILLFPKLKSNILSFVEQFLGQRKNEVLEEYRASLELCNSVKSAVGFLKRYNKLKTKSSRLSHAYKGLKCLEFHRNFQFVVDFVKNCLFKWSEQQLQPDETALRKKILLKLLSHGDEEVKGTTYRELHTMVVKNLGVELSEKPNYQHPGNDFGFLFDSDILTEMICHGLNSPQSEIQNLSSEIFVHILKGKIFFSDCFWQMFMKALNPCLPLLQCFADKSTPLGRCVFKMLDPDISRTILLPPLDLIRGNLRLLFSKNHLVREEALLRLFWLLSKEDPEKKKLPRLNLLRGINLSSICSSVVPEDYCRLKQSFYSTDSLCNVMEMLCAENIEPRVRRSALSQLSVMLEDFHLHSKFLEQNGLNIIFDIFKNCLIENEFQNYPDSVVPIMNILKLLSIHNPSVRLQLSQDIDLYYCILRGLLLFNANSGQNGVELLCLLLYNECIINVKNDRVLNSNISLPQIVTDKLCLPFLTLVHWKCSKHAEPSIRESVMLKENLARLLRIYWNIQWFGSISQVLALNNEDLKKNIFSPSLPKDMLLRSEDLKTLKECSVAFGMQKTLFDIQNATTHEAVVAALNKLNCYLLIYELESNFDEPHNSEDFMEMSSSVLHLQWEDTFGKFLLSLPSCEDDEALLYQVVRIIRLFLKTLKSDHLFLWIEKQLTDELETLPNVLKSYGKHGSSFARRDMVRVIIGLAKDVVARSTQSLTTNWLFYITMIIGQFKINTKQDVCNPEHIDWLMSLLVDITGRSTHRVANRPKLYKEIIIRVMEILVALHCTKDSYNSFLGLNIIKNCLFVLNHILDDTQANSKDWERLWYHSLSEVTGHTEQTNYCWLLSLWFVRDPIIRALSVQLLTGFTLTCNSCEILIEGLQIEFEYLWNEGFKLLLDDLECNLVREKAALLLSNLTHHGSVTTASGFLQNLRNIFFYETLLDVIERLQLEPISNEEPDSQILRYYSGHGEDDSAGKSVTITMSLISAINTLLINIMFLNPEEVAQTLIQMGVLEALTKLFEGAPGNCHKNINEEYVLDLLKMYDTSCRVVAKCMVSTLAGYNCIQQSQHFISSLYGLMNFSLFDENSKSILEHRNRLWCGILDILSLLLTGCKEAEDVRGDQAEGFKALNHAITENGTDYFISSVYLAVSSSFCDLRVRCLGFLANLFSLEACESNECSLSDIFDRNIFSDSAKQAAKFCWKGFSIEKLSDLNFGKRLCDILLQAYNLNSQSRKLEFTSPVSNALGCLLIVSENAQNFCVDHGLADDIVEGLRTAFIKLSMEKVDCLKKVSDRKRIDPILNEIENLCRLLNNLLAGSGKAKSYVASTGLASLIYKLWHWCAARDSLLTTVLKLLCTFTYDSESACRSMATDKSWNIIGISKPHGSTTLICTIMIHMEREMETAMKNYCSDILELTFQLLENCSSVPECRSLIVKGPLIACFENYCRKLSKKLIQSSYITELWYNFFTIFTSHQEGQLAILKNSDVLEAIIFTTSSNSRYRVKALTVLRNISFHQLNRIQLLNNYQFLSAMIEVLKSGSIEEICLVLHAIWGLTLNWQKGKIIIRNAGFEDALKETKNRIMISGDCSALSVIKNVIQILQNK</sequence>
<feature type="domain" description="Rotatin N-terminal" evidence="1">
    <location>
        <begin position="20"/>
        <end position="108"/>
    </location>
</feature>
<reference evidence="2" key="1">
    <citation type="journal article" date="2024" name="Gigascience">
        <title>Chromosome-level genome of the poultry shaft louse Menopon gallinae provides insight into the host-switching and adaptive evolution of parasitic lice.</title>
        <authorList>
            <person name="Xu Y."/>
            <person name="Ma L."/>
            <person name="Liu S."/>
            <person name="Liang Y."/>
            <person name="Liu Q."/>
            <person name="He Z."/>
            <person name="Tian L."/>
            <person name="Duan Y."/>
            <person name="Cai W."/>
            <person name="Li H."/>
            <person name="Song F."/>
        </authorList>
    </citation>
    <scope>NUCLEOTIDE SEQUENCE</scope>
    <source>
        <strain evidence="2">Cailab_2023a</strain>
    </source>
</reference>
<dbReference type="InterPro" id="IPR030791">
    <property type="entry name" value="Rotatin"/>
</dbReference>
<dbReference type="EMBL" id="JARGDH010000003">
    <property type="protein sequence ID" value="KAL0272076.1"/>
    <property type="molecule type" value="Genomic_DNA"/>
</dbReference>
<protein>
    <recommendedName>
        <fullName evidence="1">Rotatin N-terminal domain-containing protein</fullName>
    </recommendedName>
</protein>
<evidence type="ECO:0000259" key="1">
    <source>
        <dbReference type="Pfam" id="PF14726"/>
    </source>
</evidence>
<comment type="caution">
    <text evidence="2">The sequence shown here is derived from an EMBL/GenBank/DDBJ whole genome shotgun (WGS) entry which is preliminary data.</text>
</comment>
<dbReference type="GO" id="GO:0036064">
    <property type="term" value="C:ciliary basal body"/>
    <property type="evidence" value="ECO:0007669"/>
    <property type="project" value="InterPro"/>
</dbReference>
<dbReference type="InterPro" id="IPR029249">
    <property type="entry name" value="Rotatin_N"/>
</dbReference>
<dbReference type="SUPFAM" id="SSF48371">
    <property type="entry name" value="ARM repeat"/>
    <property type="match status" value="2"/>
</dbReference>
<dbReference type="Gene3D" id="1.25.10.10">
    <property type="entry name" value="Leucine-rich Repeat Variant"/>
    <property type="match status" value="1"/>
</dbReference>
<accession>A0AAW2HR08</accession>